<dbReference type="InterPro" id="IPR007842">
    <property type="entry name" value="HEPN_dom"/>
</dbReference>
<organism evidence="2 3">
    <name type="scientific">Berkelbacteria bacterium GW2011_GWA1_36_9</name>
    <dbReference type="NCBI Taxonomy" id="1618331"/>
    <lineage>
        <taxon>Bacteria</taxon>
        <taxon>Candidatus Berkelbacteria</taxon>
    </lineage>
</organism>
<evidence type="ECO:0000313" key="2">
    <source>
        <dbReference type="EMBL" id="KKQ18681.1"/>
    </source>
</evidence>
<dbReference type="Pfam" id="PF05168">
    <property type="entry name" value="HEPN"/>
    <property type="match status" value="1"/>
</dbReference>
<reference evidence="2 3" key="1">
    <citation type="journal article" date="2015" name="Nature">
        <title>rRNA introns, odd ribosomes, and small enigmatic genomes across a large radiation of phyla.</title>
        <authorList>
            <person name="Brown C.T."/>
            <person name="Hug L.A."/>
            <person name="Thomas B.C."/>
            <person name="Sharon I."/>
            <person name="Castelle C.J."/>
            <person name="Singh A."/>
            <person name="Wilkins M.J."/>
            <person name="Williams K.H."/>
            <person name="Banfield J.F."/>
        </authorList>
    </citation>
    <scope>NUCLEOTIDE SEQUENCE [LARGE SCALE GENOMIC DNA]</scope>
</reference>
<dbReference type="EMBL" id="LBSM01000002">
    <property type="protein sequence ID" value="KKQ18681.1"/>
    <property type="molecule type" value="Genomic_DNA"/>
</dbReference>
<dbReference type="AlphaFoldDB" id="A0A0G0IRQ5"/>
<protein>
    <submittedName>
        <fullName evidence="2">HEPN domain protein</fullName>
    </submittedName>
</protein>
<accession>A0A0G0IRQ5</accession>
<dbReference type="PROSITE" id="PS50910">
    <property type="entry name" value="HEPN"/>
    <property type="match status" value="1"/>
</dbReference>
<dbReference type="SUPFAM" id="SSF81593">
    <property type="entry name" value="Nucleotidyltransferase substrate binding subunit/domain"/>
    <property type="match status" value="1"/>
</dbReference>
<dbReference type="PATRIC" id="fig|1618331.3.peg.106"/>
<name>A0A0G0IRQ5_9BACT</name>
<evidence type="ECO:0000313" key="3">
    <source>
        <dbReference type="Proteomes" id="UP000034508"/>
    </source>
</evidence>
<evidence type="ECO:0000259" key="1">
    <source>
        <dbReference type="PROSITE" id="PS50910"/>
    </source>
</evidence>
<dbReference type="Proteomes" id="UP000034508">
    <property type="component" value="Unassembled WGS sequence"/>
</dbReference>
<proteinExistence type="predicted"/>
<feature type="domain" description="HEPN" evidence="1">
    <location>
        <begin position="11"/>
        <end position="125"/>
    </location>
</feature>
<dbReference type="Gene3D" id="1.20.120.330">
    <property type="entry name" value="Nucleotidyltransferases domain 2"/>
    <property type="match status" value="1"/>
</dbReference>
<comment type="caution">
    <text evidence="2">The sequence shown here is derived from an EMBL/GenBank/DDBJ whole genome shotgun (WGS) entry which is preliminary data.</text>
</comment>
<sequence>MPKTKEFTDWFKKAQDDLKIVQIVLKEKAPYWVACFHAQQAVEKSLKAAQIYFLNDFQKEHDLVLLLSSLKEKIKIESIYSECLKLSGFYVTTRYPGIKELEITLKDAVVAEKAAEKVINFIKNQIK</sequence>
<dbReference type="SMART" id="SM00748">
    <property type="entry name" value="HEPN"/>
    <property type="match status" value="1"/>
</dbReference>
<gene>
    <name evidence="2" type="ORF">US31_C0002G0026</name>
</gene>